<dbReference type="SUPFAM" id="SSF48403">
    <property type="entry name" value="Ankyrin repeat"/>
    <property type="match status" value="1"/>
</dbReference>
<dbReference type="InterPro" id="IPR002110">
    <property type="entry name" value="Ankyrin_rpt"/>
</dbReference>
<evidence type="ECO:0000256" key="2">
    <source>
        <dbReference type="ARBA" id="ARBA00022670"/>
    </source>
</evidence>
<feature type="domain" description="PPPDE" evidence="6">
    <location>
        <begin position="331"/>
        <end position="486"/>
    </location>
</feature>
<evidence type="ECO:0000313" key="7">
    <source>
        <dbReference type="EMBL" id="KAL1522126.1"/>
    </source>
</evidence>
<dbReference type="SUPFAM" id="SSF64268">
    <property type="entry name" value="PX domain"/>
    <property type="match status" value="1"/>
</dbReference>
<keyword evidence="3" id="KW-0378">Hydrolase</keyword>
<dbReference type="GO" id="GO:0006508">
    <property type="term" value="P:proteolysis"/>
    <property type="evidence" value="ECO:0007669"/>
    <property type="project" value="UniProtKB-KW"/>
</dbReference>
<dbReference type="GO" id="GO:0016579">
    <property type="term" value="P:protein deubiquitination"/>
    <property type="evidence" value="ECO:0007669"/>
    <property type="project" value="TreeGrafter"/>
</dbReference>
<evidence type="ECO:0000256" key="4">
    <source>
        <dbReference type="PROSITE-ProRule" id="PRU00023"/>
    </source>
</evidence>
<dbReference type="PANTHER" id="PTHR12378:SF9">
    <property type="entry name" value="OS06G0107000 PROTEIN"/>
    <property type="match status" value="1"/>
</dbReference>
<dbReference type="SMART" id="SM00248">
    <property type="entry name" value="ANK"/>
    <property type="match status" value="3"/>
</dbReference>
<dbReference type="CDD" id="cd06093">
    <property type="entry name" value="PX_domain"/>
    <property type="match status" value="1"/>
</dbReference>
<dbReference type="GO" id="GO:0101005">
    <property type="term" value="F:deubiquitinase activity"/>
    <property type="evidence" value="ECO:0007669"/>
    <property type="project" value="TreeGrafter"/>
</dbReference>
<dbReference type="Gene3D" id="3.90.1720.30">
    <property type="entry name" value="PPPDE domains"/>
    <property type="match status" value="1"/>
</dbReference>
<dbReference type="AlphaFoldDB" id="A0AB34JJN3"/>
<gene>
    <name evidence="7" type="ORF">AB1Y20_021767</name>
</gene>
<organism evidence="7 8">
    <name type="scientific">Prymnesium parvum</name>
    <name type="common">Toxic golden alga</name>
    <dbReference type="NCBI Taxonomy" id="97485"/>
    <lineage>
        <taxon>Eukaryota</taxon>
        <taxon>Haptista</taxon>
        <taxon>Haptophyta</taxon>
        <taxon>Prymnesiophyceae</taxon>
        <taxon>Prymnesiales</taxon>
        <taxon>Prymnesiaceae</taxon>
        <taxon>Prymnesium</taxon>
    </lineage>
</organism>
<dbReference type="InterPro" id="IPR036770">
    <property type="entry name" value="Ankyrin_rpt-contain_sf"/>
</dbReference>
<dbReference type="GO" id="GO:0035091">
    <property type="term" value="F:phosphatidylinositol binding"/>
    <property type="evidence" value="ECO:0007669"/>
    <property type="project" value="InterPro"/>
</dbReference>
<dbReference type="InterPro" id="IPR042266">
    <property type="entry name" value="PPPDE_sf"/>
</dbReference>
<comment type="caution">
    <text evidence="7">The sequence shown here is derived from an EMBL/GenBank/DDBJ whole genome shotgun (WGS) entry which is preliminary data.</text>
</comment>
<dbReference type="PANTHER" id="PTHR12378">
    <property type="entry name" value="DESUMOYLATING ISOPEPTIDASE"/>
    <property type="match status" value="1"/>
</dbReference>
<comment type="similarity">
    <text evidence="1">Belongs to the DeSI family.</text>
</comment>
<dbReference type="Gene3D" id="1.25.40.20">
    <property type="entry name" value="Ankyrin repeat-containing domain"/>
    <property type="match status" value="1"/>
</dbReference>
<keyword evidence="4" id="KW-0040">ANK repeat</keyword>
<protein>
    <recommendedName>
        <fullName evidence="6">PPPDE domain-containing protein</fullName>
    </recommendedName>
</protein>
<dbReference type="Pfam" id="PF05903">
    <property type="entry name" value="Peptidase_C97"/>
    <property type="match status" value="1"/>
</dbReference>
<dbReference type="Pfam" id="PF12796">
    <property type="entry name" value="Ank_2"/>
    <property type="match status" value="1"/>
</dbReference>
<feature type="compositionally biased region" description="Pro residues" evidence="5">
    <location>
        <begin position="1"/>
        <end position="10"/>
    </location>
</feature>
<evidence type="ECO:0000256" key="5">
    <source>
        <dbReference type="SAM" id="MobiDB-lite"/>
    </source>
</evidence>
<sequence length="657" mass="69415">MPLASPPASPPLLSSDTAALPSPLPRPLAAVDPAELLPDPPSSSNRVELLLSTASFTRASPPLRMAAEDVDAELLSSASTTRASPPLRMKAEDVDAALLATASTTRASPPLLVAAENIHAELLSAASTSTASPPILVAAEDVHVEPLLSASTSTASPPLLVAAEDVHVEPLLSTAFTSTASPPLLVAAEDVHVEPLLSSSTSTASPPLLVAAEDVHVEPLLSTAFTSTASPPLLVAAEDVHAELLSTASTSTASPPLLSFGAEVNALRADGWRPLHAAARAGDVRLARRLLEARADAALRCRSGKLPWQLACANGDRPMMELLLGGARARGAVLLHVYDLGTDEKMRSLNALMMAVGGGCFHTAIEVEPLSEGLEWSYGLTEDEGSGVFSCDARGSRDHQYRETVVLGRTSMRQAEWEGLLERMSAEWRGCDYHLVKRNCQTFCEELSARLGTAALPDHIRRFAKIGAGGLDVARGVARCFRQLSPSSSRQSSLGDLSRDSSRKLAVSCRRSKSEGSASGAACDSRGWSALCPSARPAAPAESETASGLAIVGFSDAKGFTEYLISGTTSSGAVVRIAHRYSDFLALHSAIFQELELSSRFPCAKEPFAFFRSSVKQSRVLQLSAYLDMVIRHSPRPFPRRLAEFMGLASEPVHPST</sequence>
<name>A0AB34JJN3_PRYPA</name>
<dbReference type="PROSITE" id="PS50297">
    <property type="entry name" value="ANK_REP_REGION"/>
    <property type="match status" value="1"/>
</dbReference>
<keyword evidence="2" id="KW-0645">Protease</keyword>
<dbReference type="InterPro" id="IPR036871">
    <property type="entry name" value="PX_dom_sf"/>
</dbReference>
<dbReference type="Proteomes" id="UP001515480">
    <property type="component" value="Unassembled WGS sequence"/>
</dbReference>
<keyword evidence="8" id="KW-1185">Reference proteome</keyword>
<feature type="compositionally biased region" description="Low complexity" evidence="5">
    <location>
        <begin position="11"/>
        <end position="21"/>
    </location>
</feature>
<evidence type="ECO:0000259" key="6">
    <source>
        <dbReference type="PROSITE" id="PS51858"/>
    </source>
</evidence>
<evidence type="ECO:0000256" key="1">
    <source>
        <dbReference type="ARBA" id="ARBA00008140"/>
    </source>
</evidence>
<accession>A0AB34JJN3</accession>
<dbReference type="PROSITE" id="PS50088">
    <property type="entry name" value="ANK_REPEAT"/>
    <property type="match status" value="1"/>
</dbReference>
<feature type="region of interest" description="Disordered" evidence="5">
    <location>
        <begin position="1"/>
        <end position="44"/>
    </location>
</feature>
<evidence type="ECO:0000256" key="3">
    <source>
        <dbReference type="ARBA" id="ARBA00022801"/>
    </source>
</evidence>
<proteinExistence type="inferred from homology"/>
<dbReference type="PROSITE" id="PS51858">
    <property type="entry name" value="PPPDE"/>
    <property type="match status" value="1"/>
</dbReference>
<dbReference type="EMBL" id="JBGBPQ010000007">
    <property type="protein sequence ID" value="KAL1522126.1"/>
    <property type="molecule type" value="Genomic_DNA"/>
</dbReference>
<reference evidence="7 8" key="1">
    <citation type="journal article" date="2024" name="Science">
        <title>Giant polyketide synthase enzymes in the biosynthesis of giant marine polyether toxins.</title>
        <authorList>
            <person name="Fallon T.R."/>
            <person name="Shende V.V."/>
            <person name="Wierzbicki I.H."/>
            <person name="Pendleton A.L."/>
            <person name="Watervoot N.F."/>
            <person name="Auber R.P."/>
            <person name="Gonzalez D.J."/>
            <person name="Wisecaver J.H."/>
            <person name="Moore B.S."/>
        </authorList>
    </citation>
    <scope>NUCLEOTIDE SEQUENCE [LARGE SCALE GENOMIC DNA]</scope>
    <source>
        <strain evidence="7 8">12B1</strain>
    </source>
</reference>
<evidence type="ECO:0000313" key="8">
    <source>
        <dbReference type="Proteomes" id="UP001515480"/>
    </source>
</evidence>
<dbReference type="InterPro" id="IPR008580">
    <property type="entry name" value="PPPDE_dom"/>
</dbReference>
<feature type="repeat" description="ANK" evidence="4">
    <location>
        <begin position="270"/>
        <end position="302"/>
    </location>
</feature>
<dbReference type="Gene3D" id="3.30.1520.10">
    <property type="entry name" value="Phox-like domain"/>
    <property type="match status" value="1"/>
</dbReference>
<dbReference type="SMART" id="SM01179">
    <property type="entry name" value="DUF862"/>
    <property type="match status" value="1"/>
</dbReference>